<dbReference type="Gene3D" id="1.10.10.10">
    <property type="entry name" value="Winged helix-like DNA-binding domain superfamily/Winged helix DNA-binding domain"/>
    <property type="match status" value="2"/>
</dbReference>
<keyword evidence="2" id="KW-0238">DNA-binding</keyword>
<dbReference type="GO" id="GO:0005829">
    <property type="term" value="C:cytosol"/>
    <property type="evidence" value="ECO:0007669"/>
    <property type="project" value="TreeGrafter"/>
</dbReference>
<keyword evidence="1" id="KW-0805">Transcription regulation</keyword>
<dbReference type="InterPro" id="IPR036388">
    <property type="entry name" value="WH-like_DNA-bd_sf"/>
</dbReference>
<dbReference type="InterPro" id="IPR000485">
    <property type="entry name" value="AsnC-type_HTH_dom"/>
</dbReference>
<dbReference type="PANTHER" id="PTHR30154">
    <property type="entry name" value="LEUCINE-RESPONSIVE REGULATORY PROTEIN"/>
    <property type="match status" value="1"/>
</dbReference>
<comment type="caution">
    <text evidence="5">The sequence shown here is derived from an EMBL/GenBank/DDBJ whole genome shotgun (WGS) entry which is preliminary data.</text>
</comment>
<evidence type="ECO:0000313" key="5">
    <source>
        <dbReference type="EMBL" id="TFD50252.1"/>
    </source>
</evidence>
<dbReference type="InterPro" id="IPR011008">
    <property type="entry name" value="Dimeric_a/b-barrel"/>
</dbReference>
<keyword evidence="6" id="KW-1185">Reference proteome</keyword>
<protein>
    <submittedName>
        <fullName evidence="5">AsnC family transcriptional regulator</fullName>
    </submittedName>
</protein>
<organism evidence="5 6">
    <name type="scientific">Cryobacterium frigoriphilum</name>
    <dbReference type="NCBI Taxonomy" id="1259150"/>
    <lineage>
        <taxon>Bacteria</taxon>
        <taxon>Bacillati</taxon>
        <taxon>Actinomycetota</taxon>
        <taxon>Actinomycetes</taxon>
        <taxon>Micrococcales</taxon>
        <taxon>Microbacteriaceae</taxon>
        <taxon>Cryobacterium</taxon>
    </lineage>
</organism>
<keyword evidence="3" id="KW-0804">Transcription</keyword>
<feature type="domain" description="HTH asnC-type" evidence="4">
    <location>
        <begin position="23"/>
        <end position="64"/>
    </location>
</feature>
<name>A0A4R9A1J4_9MICO</name>
<dbReference type="InterPro" id="IPR019888">
    <property type="entry name" value="Tscrpt_reg_AsnC-like"/>
</dbReference>
<dbReference type="GO" id="GO:0043565">
    <property type="term" value="F:sequence-specific DNA binding"/>
    <property type="evidence" value="ECO:0007669"/>
    <property type="project" value="InterPro"/>
</dbReference>
<dbReference type="GO" id="GO:0043200">
    <property type="term" value="P:response to amino acid"/>
    <property type="evidence" value="ECO:0007669"/>
    <property type="project" value="TreeGrafter"/>
</dbReference>
<evidence type="ECO:0000259" key="4">
    <source>
        <dbReference type="Pfam" id="PF13404"/>
    </source>
</evidence>
<dbReference type="Proteomes" id="UP000297447">
    <property type="component" value="Unassembled WGS sequence"/>
</dbReference>
<evidence type="ECO:0000313" key="6">
    <source>
        <dbReference type="Proteomes" id="UP000297447"/>
    </source>
</evidence>
<dbReference type="AlphaFoldDB" id="A0A4R9A1J4"/>
<dbReference type="PANTHER" id="PTHR30154:SF34">
    <property type="entry name" value="TRANSCRIPTIONAL REGULATOR AZLB"/>
    <property type="match status" value="1"/>
</dbReference>
<sequence>MCPVDCRYVSCHSASVSIDPVQLDELDRQVIHALQIWPRAPWTFIGEVLGVDPMTASRRWQVMEDNGSAWISVSDVIAAESLRAIIDIRVKSSRLPAALLALEQDPSVRTLRSVLGDWSISLDWHGLDIIELDAYLTGTLAGLKGVIATRTHIVTGVLLEGSAWRLRALSQDQVATLKHAATFDDVASPSHEVHEIDEQVLRNVTLDGRATLTSLAERMTTSVATVRRHLNHMLSSRALVMRCDVARPLSGWPIAAHFMCTVDPRQIAEVGEALSRIREIRAAQVLVGPYNLCLNFWVRSLPEITALEAHLARNIPQIRIGERSVTSNMLKHMQVSLRGDGRRTAA</sequence>
<evidence type="ECO:0000256" key="3">
    <source>
        <dbReference type="ARBA" id="ARBA00023163"/>
    </source>
</evidence>
<dbReference type="Gene3D" id="3.30.70.920">
    <property type="match status" value="2"/>
</dbReference>
<evidence type="ECO:0000256" key="1">
    <source>
        <dbReference type="ARBA" id="ARBA00023015"/>
    </source>
</evidence>
<dbReference type="OrthoDB" id="4050641at2"/>
<accession>A0A4R9A1J4</accession>
<dbReference type="Pfam" id="PF13404">
    <property type="entry name" value="HTH_AsnC-type"/>
    <property type="match status" value="1"/>
</dbReference>
<dbReference type="SUPFAM" id="SSF54909">
    <property type="entry name" value="Dimeric alpha+beta barrel"/>
    <property type="match status" value="2"/>
</dbReference>
<dbReference type="SMART" id="SM00344">
    <property type="entry name" value="HTH_ASNC"/>
    <property type="match status" value="1"/>
</dbReference>
<reference evidence="5 6" key="1">
    <citation type="submission" date="2019-03" db="EMBL/GenBank/DDBJ databases">
        <title>Genomics of glacier-inhabiting Cryobacterium strains.</title>
        <authorList>
            <person name="Liu Q."/>
            <person name="Xin Y.-H."/>
        </authorList>
    </citation>
    <scope>NUCLEOTIDE SEQUENCE [LARGE SCALE GENOMIC DNA]</scope>
    <source>
        <strain evidence="5 6">Hh14</strain>
    </source>
</reference>
<evidence type="ECO:0000256" key="2">
    <source>
        <dbReference type="ARBA" id="ARBA00023125"/>
    </source>
</evidence>
<proteinExistence type="predicted"/>
<dbReference type="EMBL" id="SOHE01000044">
    <property type="protein sequence ID" value="TFD50252.1"/>
    <property type="molecule type" value="Genomic_DNA"/>
</dbReference>
<gene>
    <name evidence="5" type="ORF">E3T55_10120</name>
</gene>